<evidence type="ECO:0000313" key="5">
    <source>
        <dbReference type="Proteomes" id="UP001139450"/>
    </source>
</evidence>
<dbReference type="PANTHER" id="PTHR43080:SF2">
    <property type="entry name" value="CBS DOMAIN-CONTAINING PROTEIN"/>
    <property type="match status" value="1"/>
</dbReference>
<protein>
    <submittedName>
        <fullName evidence="4">CBS domain-containing protein</fullName>
    </submittedName>
</protein>
<gene>
    <name evidence="4" type="ORF">MUY27_10555</name>
</gene>
<sequence length="219" mass="24445">MVAQELIAYAIPSLHSTDTIQRALDRMAEFKVRHMPVVNEDQFIGLVAEDDLIAPDHQLALKDIQVSLLTSYVFEDQHIYEVIRIFYESKATLVPVLSLSKAYLGVITVNELSNAFAELTSASDPGGIIVLEMSNKENSMSHIAQIIESDNAHILSSYTRTFPDSTRNEVTLKLNKQDLSGISASFLRYGYDVKAVFGGNDGNDDSMDRYDSLMNYLNL</sequence>
<accession>A0A9X2B966</accession>
<dbReference type="Gene3D" id="3.10.580.10">
    <property type="entry name" value="CBS-domain"/>
    <property type="match status" value="1"/>
</dbReference>
<name>A0A9X2B966_9SPHI</name>
<dbReference type="Pfam" id="PF00571">
    <property type="entry name" value="CBS"/>
    <property type="match status" value="1"/>
</dbReference>
<organism evidence="4 5">
    <name type="scientific">Mucilaginibacter straminoryzae</name>
    <dbReference type="NCBI Taxonomy" id="2932774"/>
    <lineage>
        <taxon>Bacteria</taxon>
        <taxon>Pseudomonadati</taxon>
        <taxon>Bacteroidota</taxon>
        <taxon>Sphingobacteriia</taxon>
        <taxon>Sphingobacteriales</taxon>
        <taxon>Sphingobacteriaceae</taxon>
        <taxon>Mucilaginibacter</taxon>
    </lineage>
</organism>
<dbReference type="AlphaFoldDB" id="A0A9X2B966"/>
<dbReference type="InterPro" id="IPR051257">
    <property type="entry name" value="Diverse_CBS-Domain"/>
</dbReference>
<comment type="caution">
    <text evidence="4">The sequence shown here is derived from an EMBL/GenBank/DDBJ whole genome shotgun (WGS) entry which is preliminary data.</text>
</comment>
<evidence type="ECO:0000256" key="1">
    <source>
        <dbReference type="ARBA" id="ARBA00023122"/>
    </source>
</evidence>
<dbReference type="RefSeq" id="WP_245129989.1">
    <property type="nucleotide sequence ID" value="NZ_JALJEJ010000004.1"/>
</dbReference>
<dbReference type="PROSITE" id="PS51371">
    <property type="entry name" value="CBS"/>
    <property type="match status" value="1"/>
</dbReference>
<dbReference type="EMBL" id="JALJEJ010000004">
    <property type="protein sequence ID" value="MCJ8210151.1"/>
    <property type="molecule type" value="Genomic_DNA"/>
</dbReference>
<evidence type="ECO:0000313" key="4">
    <source>
        <dbReference type="EMBL" id="MCJ8210151.1"/>
    </source>
</evidence>
<dbReference type="InterPro" id="IPR000644">
    <property type="entry name" value="CBS_dom"/>
</dbReference>
<dbReference type="InterPro" id="IPR046342">
    <property type="entry name" value="CBS_dom_sf"/>
</dbReference>
<evidence type="ECO:0000259" key="3">
    <source>
        <dbReference type="PROSITE" id="PS51371"/>
    </source>
</evidence>
<reference evidence="4" key="1">
    <citation type="submission" date="2022-04" db="EMBL/GenBank/DDBJ databases">
        <title>Mucilaginibacter sp. RS28 isolated from freshwater.</title>
        <authorList>
            <person name="Ko S.-R."/>
        </authorList>
    </citation>
    <scope>NUCLEOTIDE SEQUENCE</scope>
    <source>
        <strain evidence="4">RS28</strain>
    </source>
</reference>
<dbReference type="PANTHER" id="PTHR43080">
    <property type="entry name" value="CBS DOMAIN-CONTAINING PROTEIN CBSX3, MITOCHONDRIAL"/>
    <property type="match status" value="1"/>
</dbReference>
<keyword evidence="5" id="KW-1185">Reference proteome</keyword>
<feature type="domain" description="CBS" evidence="3">
    <location>
        <begin position="6"/>
        <end position="64"/>
    </location>
</feature>
<dbReference type="Proteomes" id="UP001139450">
    <property type="component" value="Unassembled WGS sequence"/>
</dbReference>
<dbReference type="SUPFAM" id="SSF54631">
    <property type="entry name" value="CBS-domain pair"/>
    <property type="match status" value="1"/>
</dbReference>
<keyword evidence="1 2" id="KW-0129">CBS domain</keyword>
<proteinExistence type="predicted"/>
<evidence type="ECO:0000256" key="2">
    <source>
        <dbReference type="PROSITE-ProRule" id="PRU00703"/>
    </source>
</evidence>